<keyword evidence="2" id="KW-1185">Reference proteome</keyword>
<name>A0A086MR09_9ACTN</name>
<dbReference type="RefSeq" id="WP_043385624.1">
    <property type="nucleotide sequence ID" value="NZ_KN039950.1"/>
</dbReference>
<organism evidence="1 2">
    <name type="scientific">Streptomyces mutabilis</name>
    <dbReference type="NCBI Taxonomy" id="67332"/>
    <lineage>
        <taxon>Bacteria</taxon>
        <taxon>Bacillati</taxon>
        <taxon>Actinomycetota</taxon>
        <taxon>Actinomycetes</taxon>
        <taxon>Kitasatosporales</taxon>
        <taxon>Streptomycetaceae</taxon>
        <taxon>Streptomyces</taxon>
    </lineage>
</organism>
<dbReference type="AlphaFoldDB" id="A0A086MR09"/>
<proteinExistence type="predicted"/>
<dbReference type="EMBL" id="JNFQ01000007">
    <property type="protein sequence ID" value="KFG71327.1"/>
    <property type="molecule type" value="Genomic_DNA"/>
</dbReference>
<dbReference type="STRING" id="1915400.FM21_34010"/>
<dbReference type="Proteomes" id="UP000029095">
    <property type="component" value="Unassembled WGS sequence"/>
</dbReference>
<evidence type="ECO:0000313" key="2">
    <source>
        <dbReference type="Proteomes" id="UP000029095"/>
    </source>
</evidence>
<protein>
    <submittedName>
        <fullName evidence="1">Uncharacterized protein</fullName>
    </submittedName>
</protein>
<accession>A0A086MR09</accession>
<comment type="caution">
    <text evidence="1">The sequence shown here is derived from an EMBL/GenBank/DDBJ whole genome shotgun (WGS) entry which is preliminary data.</text>
</comment>
<reference evidence="1 2" key="1">
    <citation type="submission" date="2014-05" db="EMBL/GenBank/DDBJ databases">
        <title>Complete genome sequence of the Streptomyces mutabilis TRM45540.</title>
        <authorList>
            <person name="Luo X."/>
            <person name="Zhang L."/>
        </authorList>
    </citation>
    <scope>NUCLEOTIDE SEQUENCE [LARGE SCALE GENOMIC DNA]</scope>
    <source>
        <strain evidence="1 2">TRM45540</strain>
    </source>
</reference>
<gene>
    <name evidence="1" type="ORF">FM21_34010</name>
</gene>
<evidence type="ECO:0000313" key="1">
    <source>
        <dbReference type="EMBL" id="KFG71327.1"/>
    </source>
</evidence>
<dbReference type="HOGENOM" id="CLU_1408052_0_0_11"/>
<sequence length="193" mass="21708">MKRVLHPDGTADRVEFHDRPQTADEAQAFAKYRDLSPLELMRQLRTAEWNADVAQSERDQWKAIAHRTQTELAQAERRLAAITPDGWELPRAVQELLAHAESHGWRSARAWTPRGTDGMLLKIVIGRDTLPSDAPSRGTQWRFKLTWSCVPGSARRAGAGLARTPDRPQWHDAPSLRKIHALISDHPYSAGSA</sequence>